<keyword evidence="2" id="KW-0472">Membrane</keyword>
<dbReference type="Proteomes" id="UP000198287">
    <property type="component" value="Unassembled WGS sequence"/>
</dbReference>
<feature type="transmembrane region" description="Helical" evidence="2">
    <location>
        <begin position="307"/>
        <end position="330"/>
    </location>
</feature>
<reference evidence="3 4" key="1">
    <citation type="submission" date="2015-12" db="EMBL/GenBank/DDBJ databases">
        <title>The genome of Folsomia candida.</title>
        <authorList>
            <person name="Faddeeva A."/>
            <person name="Derks M.F."/>
            <person name="Anvar Y."/>
            <person name="Smit S."/>
            <person name="Van Straalen N."/>
            <person name="Roelofs D."/>
        </authorList>
    </citation>
    <scope>NUCLEOTIDE SEQUENCE [LARGE SCALE GENOMIC DNA]</scope>
    <source>
        <strain evidence="3 4">VU population</strain>
        <tissue evidence="3">Whole body</tissue>
    </source>
</reference>
<feature type="transmembrane region" description="Helical" evidence="2">
    <location>
        <begin position="420"/>
        <end position="443"/>
    </location>
</feature>
<evidence type="ECO:0000313" key="3">
    <source>
        <dbReference type="EMBL" id="OXA53025.1"/>
    </source>
</evidence>
<dbReference type="PANTHER" id="PTHR38337">
    <property type="entry name" value="AGAP010540-PA"/>
    <property type="match status" value="1"/>
</dbReference>
<feature type="transmembrane region" description="Helical" evidence="2">
    <location>
        <begin position="583"/>
        <end position="605"/>
    </location>
</feature>
<feature type="transmembrane region" description="Helical" evidence="2">
    <location>
        <begin position="510"/>
        <end position="528"/>
    </location>
</feature>
<keyword evidence="2" id="KW-0812">Transmembrane</keyword>
<proteinExistence type="predicted"/>
<keyword evidence="4" id="KW-1185">Reference proteome</keyword>
<dbReference type="AlphaFoldDB" id="A0A226E5T1"/>
<dbReference type="EMBL" id="LNIX01000006">
    <property type="protein sequence ID" value="OXA53025.1"/>
    <property type="molecule type" value="Genomic_DNA"/>
</dbReference>
<feature type="transmembrane region" description="Helical" evidence="2">
    <location>
        <begin position="188"/>
        <end position="207"/>
    </location>
</feature>
<evidence type="ECO:0000313" key="4">
    <source>
        <dbReference type="Proteomes" id="UP000198287"/>
    </source>
</evidence>
<dbReference type="OMA" id="CYLLRVH"/>
<sequence length="606" mass="68690">MSSTEPCCSSTLRETKQTKSCYQSTSPTDNDLSCSMTSSVDIGEMTGMTSAEKMDKLMAYGRKQDERADRIKKAQRFSRSHQPSTMPKPGGRDGDGAYQPRPDSRNNNNKEDLLAGCSVLSSDDATIIRDSIIPEDGAECANISGILQYCKRRILYPYFKLLGVMGLKPWNADSHDDMCAVSRVLNKLWVVVVVLMLIVGYTLQFITCFRRDYGFDYEPVFRGHHLRDPEHVGSFNNNASNLMEISETSIFNNEEILGNHHETPITLPSSSVTTPKPFGVDPNFTDIEEIALKRELLFHSICTGNSFYVHLIPSILHVTAFGYMLCLYWFNYDEQLQTLMERVFIHATQAHCVSFSQKRVVKTLKFLVFFGAVWLICSVSCVVLQVLFSEIRVNFWPSIKEKQTIILASVMGFSAVWQDAVQITVIISYCIHCHLLSIFLDFIHNRISQHSITLLECIKEIGEIDKLLRYLNKELACGLLPLVILDTMFSIGSVTFLLGRKPGAKPYAILTAWCSCAQWVLLVILPLWQGAKLSSSLKKARELGHLVRMRPFGYQNYDQQDLDSFLLFVSTLKMDVRVMKLPLTSTNISLLFFLVAIAIFMWGYFQ</sequence>
<comment type="caution">
    <text evidence="3">The sequence shown here is derived from an EMBL/GenBank/DDBJ whole genome shotgun (WGS) entry which is preliminary data.</text>
</comment>
<dbReference type="STRING" id="158441.A0A226E5T1"/>
<name>A0A226E5T1_FOLCA</name>
<feature type="region of interest" description="Disordered" evidence="1">
    <location>
        <begin position="1"/>
        <end position="37"/>
    </location>
</feature>
<evidence type="ECO:0000256" key="2">
    <source>
        <dbReference type="SAM" id="Phobius"/>
    </source>
</evidence>
<feature type="region of interest" description="Disordered" evidence="1">
    <location>
        <begin position="69"/>
        <end position="109"/>
    </location>
</feature>
<dbReference type="PANTHER" id="PTHR38337:SF1">
    <property type="entry name" value="GUSTATORY RECEPTOR"/>
    <property type="match status" value="1"/>
</dbReference>
<dbReference type="OrthoDB" id="6020333at2759"/>
<organism evidence="3 4">
    <name type="scientific">Folsomia candida</name>
    <name type="common">Springtail</name>
    <dbReference type="NCBI Taxonomy" id="158441"/>
    <lineage>
        <taxon>Eukaryota</taxon>
        <taxon>Metazoa</taxon>
        <taxon>Ecdysozoa</taxon>
        <taxon>Arthropoda</taxon>
        <taxon>Hexapoda</taxon>
        <taxon>Collembola</taxon>
        <taxon>Entomobryomorpha</taxon>
        <taxon>Isotomoidea</taxon>
        <taxon>Isotomidae</taxon>
        <taxon>Proisotominae</taxon>
        <taxon>Folsomia</taxon>
    </lineage>
</organism>
<gene>
    <name evidence="3" type="ORF">Fcan01_12288</name>
</gene>
<accession>A0A226E5T1</accession>
<feature type="transmembrane region" description="Helical" evidence="2">
    <location>
        <begin position="366"/>
        <end position="388"/>
    </location>
</feature>
<evidence type="ECO:0000256" key="1">
    <source>
        <dbReference type="SAM" id="MobiDB-lite"/>
    </source>
</evidence>
<protein>
    <submittedName>
        <fullName evidence="3">Uncharacterized protein</fullName>
    </submittedName>
</protein>
<keyword evidence="2" id="KW-1133">Transmembrane helix</keyword>
<feature type="transmembrane region" description="Helical" evidence="2">
    <location>
        <begin position="475"/>
        <end position="498"/>
    </location>
</feature>